<evidence type="ECO:0000313" key="5">
    <source>
        <dbReference type="WBParaSite" id="Pan_g15630.t1"/>
    </source>
</evidence>
<feature type="transmembrane region" description="Helical" evidence="1">
    <location>
        <begin position="221"/>
        <end position="248"/>
    </location>
</feature>
<keyword evidence="1" id="KW-0472">Membrane</keyword>
<feature type="transmembrane region" description="Helical" evidence="1">
    <location>
        <begin position="369"/>
        <end position="390"/>
    </location>
</feature>
<organism evidence="4 5">
    <name type="scientific">Panagrellus redivivus</name>
    <name type="common">Microworm</name>
    <dbReference type="NCBI Taxonomy" id="6233"/>
    <lineage>
        <taxon>Eukaryota</taxon>
        <taxon>Metazoa</taxon>
        <taxon>Ecdysozoa</taxon>
        <taxon>Nematoda</taxon>
        <taxon>Chromadorea</taxon>
        <taxon>Rhabditida</taxon>
        <taxon>Tylenchina</taxon>
        <taxon>Panagrolaimomorpha</taxon>
        <taxon>Panagrolaimoidea</taxon>
        <taxon>Panagrolaimidae</taxon>
        <taxon>Panagrellus</taxon>
    </lineage>
</organism>
<evidence type="ECO:0000256" key="1">
    <source>
        <dbReference type="SAM" id="Phobius"/>
    </source>
</evidence>
<evidence type="ECO:0000259" key="3">
    <source>
        <dbReference type="SMART" id="SM00703"/>
    </source>
</evidence>
<feature type="signal peptide" evidence="2">
    <location>
        <begin position="1"/>
        <end position="23"/>
    </location>
</feature>
<keyword evidence="4" id="KW-1185">Reference proteome</keyword>
<sequence>MVSIRRILCTNAVFLTLICLGSATLLIPSHIPPRPKPLDQFRLPSIKKLLDTTSAIRQLCNNQSISVSQECQKDVSHLFCSLNALATYWSTECPGKDDVEGCSKCQLRAAEMYTNSSWIMTWVDSIGKMPSGISDGNYHWLGDYEQCESLKINNLFNGHYCMIQFEVPDTVLNTRCDENRPLEVHLGICLPASCSDEEKKALIEDVAEHEMYVQCEPPKQWSWAATIFLYGSIIWGAFITILTLFVWYNRPLETWYYNIAEAVSLHHNFQKCLRTTRQTEHLRDCIPGLLVVSLFLFICGNVFYLVMPFLENVSFSYSSSQSAFMQIIVNYSFYADGILALAAFKIGTYYNNGGFHSVKDILYHLVSRFFRVWPAYAYVVGFITLIFIRLGSGPMWSHNDLPDRCLNSWWFNLLLVNNLFGIDQICFDGSYLYALDAQFYLLALLIFYISNKSRAAASVIIISAIVVSILYVLVAVPYYGTYAALIPTAITFKEQDAMYNNFVKYIYLNPVSRLAPFLIGLYTPLWINKKAITLQKYVWIATAFTVLIIWTPYLFDGTNNFYLYAIYASIHRTFWAMTILIIAYMINNVSVGNVLKAILGFKIFYPMSKLVFLVFVISEPVALSLFSSLHRPINATFFSLILTSIGTFVCSYIIAVLVQVAVALPIRYLYELCLAPQADDVQKNRQNPEEESLKDNLFT</sequence>
<dbReference type="PANTHER" id="PTHR11161:SF14">
    <property type="entry name" value="NOSE RESISTANT-TO-FLUOXETINE PROTEIN N-TERMINAL DOMAIN-CONTAINING PROTEIN"/>
    <property type="match status" value="1"/>
</dbReference>
<accession>A0A7E4V1X0</accession>
<feature type="transmembrane region" description="Helical" evidence="1">
    <location>
        <begin position="561"/>
        <end position="586"/>
    </location>
</feature>
<feature type="transmembrane region" description="Helical" evidence="1">
    <location>
        <begin position="327"/>
        <end position="348"/>
    </location>
</feature>
<feature type="transmembrane region" description="Helical" evidence="1">
    <location>
        <begin position="537"/>
        <end position="555"/>
    </location>
</feature>
<evidence type="ECO:0000313" key="4">
    <source>
        <dbReference type="Proteomes" id="UP000492821"/>
    </source>
</evidence>
<feature type="transmembrane region" description="Helical" evidence="1">
    <location>
        <begin position="456"/>
        <end position="479"/>
    </location>
</feature>
<dbReference type="SMART" id="SM00703">
    <property type="entry name" value="NRF"/>
    <property type="match status" value="1"/>
</dbReference>
<feature type="domain" description="Nose resistant-to-fluoxetine protein N-terminal" evidence="3">
    <location>
        <begin position="68"/>
        <end position="221"/>
    </location>
</feature>
<protein>
    <submittedName>
        <fullName evidence="5">NRF domain-containing protein</fullName>
    </submittedName>
</protein>
<keyword evidence="1" id="KW-0812">Transmembrane</keyword>
<keyword evidence="2" id="KW-0732">Signal</keyword>
<dbReference type="AlphaFoldDB" id="A0A7E4V1X0"/>
<dbReference type="PANTHER" id="PTHR11161">
    <property type="entry name" value="O-ACYLTRANSFERASE"/>
    <property type="match status" value="1"/>
</dbReference>
<reference evidence="5" key="2">
    <citation type="submission" date="2020-10" db="UniProtKB">
        <authorList>
            <consortium name="WormBaseParasite"/>
        </authorList>
    </citation>
    <scope>IDENTIFICATION</scope>
</reference>
<proteinExistence type="predicted"/>
<dbReference type="Pfam" id="PF20146">
    <property type="entry name" value="NRF"/>
    <property type="match status" value="1"/>
</dbReference>
<reference evidence="4" key="1">
    <citation type="journal article" date="2013" name="Genetics">
        <title>The draft genome and transcriptome of Panagrellus redivivus are shaped by the harsh demands of a free-living lifestyle.</title>
        <authorList>
            <person name="Srinivasan J."/>
            <person name="Dillman A.R."/>
            <person name="Macchietto M.G."/>
            <person name="Heikkinen L."/>
            <person name="Lakso M."/>
            <person name="Fracchia K.M."/>
            <person name="Antoshechkin I."/>
            <person name="Mortazavi A."/>
            <person name="Wong G."/>
            <person name="Sternberg P.W."/>
        </authorList>
    </citation>
    <scope>NUCLEOTIDE SEQUENCE [LARGE SCALE GENOMIC DNA]</scope>
    <source>
        <strain evidence="4">MT8872</strain>
    </source>
</reference>
<evidence type="ECO:0000256" key="2">
    <source>
        <dbReference type="SAM" id="SignalP"/>
    </source>
</evidence>
<keyword evidence="1" id="KW-1133">Transmembrane helix</keyword>
<dbReference type="InterPro" id="IPR006621">
    <property type="entry name" value="Nose-resist-to-fluoxetine_N"/>
</dbReference>
<dbReference type="WBParaSite" id="Pan_g15630.t1">
    <property type="protein sequence ID" value="Pan_g15630.t1"/>
    <property type="gene ID" value="Pan_g15630"/>
</dbReference>
<feature type="transmembrane region" description="Helical" evidence="1">
    <location>
        <begin position="598"/>
        <end position="617"/>
    </location>
</feature>
<name>A0A7E4V1X0_PANRE</name>
<feature type="transmembrane region" description="Helical" evidence="1">
    <location>
        <begin position="286"/>
        <end position="307"/>
    </location>
</feature>
<dbReference type="Proteomes" id="UP000492821">
    <property type="component" value="Unassembled WGS sequence"/>
</dbReference>
<feature type="transmembrane region" description="Helical" evidence="1">
    <location>
        <begin position="430"/>
        <end position="449"/>
    </location>
</feature>
<feature type="chain" id="PRO_5029014770" evidence="2">
    <location>
        <begin position="24"/>
        <end position="699"/>
    </location>
</feature>
<feature type="transmembrane region" description="Helical" evidence="1">
    <location>
        <begin position="505"/>
        <end position="525"/>
    </location>
</feature>
<feature type="transmembrane region" description="Helical" evidence="1">
    <location>
        <begin position="637"/>
        <end position="664"/>
    </location>
</feature>
<dbReference type="InterPro" id="IPR052728">
    <property type="entry name" value="O2_lipid_transport_reg"/>
</dbReference>